<dbReference type="Proteomes" id="UP000317465">
    <property type="component" value="Chromosome"/>
</dbReference>
<proteinExistence type="predicted"/>
<keyword evidence="2" id="KW-1185">Reference proteome</keyword>
<gene>
    <name evidence="1" type="ORF">A5CPYCFAH4_22760</name>
</gene>
<name>A0ACA8QZ81_9BACT</name>
<protein>
    <submittedName>
        <fullName evidence="1">Uncharacterized protein</fullName>
    </submittedName>
</protein>
<organism evidence="1 2">
    <name type="scientific">Alistipes onderdonkii subsp. vulgaris</name>
    <dbReference type="NCBI Taxonomy" id="2585117"/>
    <lineage>
        <taxon>Bacteria</taxon>
        <taxon>Pseudomonadati</taxon>
        <taxon>Bacteroidota</taxon>
        <taxon>Bacteroidia</taxon>
        <taxon>Bacteroidales</taxon>
        <taxon>Rikenellaceae</taxon>
        <taxon>Alistipes</taxon>
    </lineage>
</organism>
<evidence type="ECO:0000313" key="2">
    <source>
        <dbReference type="Proteomes" id="UP000317465"/>
    </source>
</evidence>
<dbReference type="EMBL" id="AP019737">
    <property type="protein sequence ID" value="BBL10052.1"/>
    <property type="molecule type" value="Genomic_DNA"/>
</dbReference>
<sequence>MLQPAQRIAARPPPAFCRVLPAACPAGCRRLPVRVAGGVVWHFWHCGTRIVPGSFLLFLPLPVAPGFFALFPLPPPSPGGDAPKK</sequence>
<accession>A0ACA8QZ81</accession>
<evidence type="ECO:0000313" key="1">
    <source>
        <dbReference type="EMBL" id="BBL10052.1"/>
    </source>
</evidence>
<reference evidence="1 2" key="1">
    <citation type="journal article" date="2020" name="Int. J. Syst. Evol. Microbiol.">
        <title>Alistipes communis sp. nov., Alistipes dispar sp. nov. and Alistipes onderdonkii subsp. vulgaris subsp. nov., isolated from human faeces, and creation of Alistipes onderdonkii subsp. onderdonkii subsp. nov.</title>
        <authorList>
            <person name="Sakamoto M."/>
            <person name="Ikeyama N."/>
            <person name="Ogata Y."/>
            <person name="Suda W."/>
            <person name="Iino T."/>
            <person name="Hattori M."/>
            <person name="Ohkuma M."/>
        </authorList>
    </citation>
    <scope>NUCLEOTIDE SEQUENCE [LARGE SCALE GENOMIC DNA]</scope>
    <source>
        <strain evidence="1 2">5CPYCFAH4</strain>
    </source>
</reference>